<feature type="transmembrane region" description="Helical" evidence="9">
    <location>
        <begin position="120"/>
        <end position="139"/>
    </location>
</feature>
<evidence type="ECO:0000259" key="10">
    <source>
        <dbReference type="PROSITE" id="PS50262"/>
    </source>
</evidence>
<evidence type="ECO:0000256" key="6">
    <source>
        <dbReference type="ARBA" id="ARBA00023170"/>
    </source>
</evidence>
<keyword evidence="7 8" id="KW-0807">Transducer</keyword>
<organism evidence="11 12">
    <name type="scientific">Panagrolaimus superbus</name>
    <dbReference type="NCBI Taxonomy" id="310955"/>
    <lineage>
        <taxon>Eukaryota</taxon>
        <taxon>Metazoa</taxon>
        <taxon>Ecdysozoa</taxon>
        <taxon>Nematoda</taxon>
        <taxon>Chromadorea</taxon>
        <taxon>Rhabditida</taxon>
        <taxon>Tylenchina</taxon>
        <taxon>Panagrolaimomorpha</taxon>
        <taxon>Panagrolaimoidea</taxon>
        <taxon>Panagrolaimidae</taxon>
        <taxon>Panagrolaimus</taxon>
    </lineage>
</organism>
<evidence type="ECO:0000256" key="2">
    <source>
        <dbReference type="ARBA" id="ARBA00022692"/>
    </source>
</evidence>
<evidence type="ECO:0000256" key="7">
    <source>
        <dbReference type="ARBA" id="ARBA00023224"/>
    </source>
</evidence>
<dbReference type="SUPFAM" id="SSF81321">
    <property type="entry name" value="Family A G protein-coupled receptor-like"/>
    <property type="match status" value="1"/>
</dbReference>
<evidence type="ECO:0000256" key="5">
    <source>
        <dbReference type="ARBA" id="ARBA00023136"/>
    </source>
</evidence>
<sequence>MDFTVAIGIIFMLISFVGIIGNIVVLFVIAVNKQLHDNTNLLIANLALADFLFLTLCPPISAYAYVYGWQFSATLCYITVSFQYITCYVSVWTLGLLAYDRYLSISSPTVVKSLRRRCTVLYACALSWILPFLINLPQMRNVGVLEFEYDGKYGMVCVDSLTIATESSTVASARIFYWGFNVFAYLLPLSLCIIFYLLLVKKIWKQKIVTSKTSQK</sequence>
<evidence type="ECO:0000256" key="3">
    <source>
        <dbReference type="ARBA" id="ARBA00022989"/>
    </source>
</evidence>
<keyword evidence="6 8" id="KW-0675">Receptor</keyword>
<feature type="transmembrane region" description="Helical" evidence="9">
    <location>
        <begin position="175"/>
        <end position="199"/>
    </location>
</feature>
<reference evidence="12" key="1">
    <citation type="submission" date="2022-11" db="UniProtKB">
        <authorList>
            <consortium name="WormBaseParasite"/>
        </authorList>
    </citation>
    <scope>IDENTIFICATION</scope>
</reference>
<keyword evidence="11" id="KW-1185">Reference proteome</keyword>
<dbReference type="AlphaFoldDB" id="A0A914XVD7"/>
<keyword evidence="2 8" id="KW-0812">Transmembrane</keyword>
<dbReference type="Pfam" id="PF00001">
    <property type="entry name" value="7tm_1"/>
    <property type="match status" value="1"/>
</dbReference>
<protein>
    <submittedName>
        <fullName evidence="12">G-protein coupled receptors family 1 profile domain-containing protein</fullName>
    </submittedName>
</protein>
<accession>A0A914XVD7</accession>
<feature type="transmembrane region" description="Helical" evidence="9">
    <location>
        <begin position="41"/>
        <end position="65"/>
    </location>
</feature>
<dbReference type="Proteomes" id="UP000887577">
    <property type="component" value="Unplaced"/>
</dbReference>
<feature type="transmembrane region" description="Helical" evidence="9">
    <location>
        <begin position="6"/>
        <end position="29"/>
    </location>
</feature>
<comment type="subcellular location">
    <subcellularLocation>
        <location evidence="1">Membrane</location>
        <topology evidence="1">Multi-pass membrane protein</topology>
    </subcellularLocation>
</comment>
<feature type="domain" description="G-protein coupled receptors family 1 profile" evidence="10">
    <location>
        <begin position="21"/>
        <end position="216"/>
    </location>
</feature>
<dbReference type="GO" id="GO:0005886">
    <property type="term" value="C:plasma membrane"/>
    <property type="evidence" value="ECO:0007669"/>
    <property type="project" value="TreeGrafter"/>
</dbReference>
<dbReference type="PRINTS" id="PR00237">
    <property type="entry name" value="GPCRRHODOPSN"/>
</dbReference>
<dbReference type="Gene3D" id="1.20.1070.10">
    <property type="entry name" value="Rhodopsin 7-helix transmembrane proteins"/>
    <property type="match status" value="1"/>
</dbReference>
<evidence type="ECO:0000256" key="8">
    <source>
        <dbReference type="RuleBase" id="RU000688"/>
    </source>
</evidence>
<keyword evidence="5 9" id="KW-0472">Membrane</keyword>
<dbReference type="InterPro" id="IPR000276">
    <property type="entry name" value="GPCR_Rhodpsn"/>
</dbReference>
<dbReference type="PANTHER" id="PTHR45695:SF15">
    <property type="entry name" value="OPSIN RH2"/>
    <property type="match status" value="1"/>
</dbReference>
<comment type="similarity">
    <text evidence="8">Belongs to the G-protein coupled receptor 1 family.</text>
</comment>
<proteinExistence type="inferred from homology"/>
<name>A0A914XVD7_9BILA</name>
<dbReference type="InterPro" id="IPR017452">
    <property type="entry name" value="GPCR_Rhodpsn_7TM"/>
</dbReference>
<dbReference type="PROSITE" id="PS00237">
    <property type="entry name" value="G_PROTEIN_RECEP_F1_1"/>
    <property type="match status" value="1"/>
</dbReference>
<dbReference type="PANTHER" id="PTHR45695">
    <property type="entry name" value="LEUCOKININ RECEPTOR-RELATED"/>
    <property type="match status" value="1"/>
</dbReference>
<dbReference type="GO" id="GO:0004930">
    <property type="term" value="F:G protein-coupled receptor activity"/>
    <property type="evidence" value="ECO:0007669"/>
    <property type="project" value="UniProtKB-KW"/>
</dbReference>
<feature type="transmembrane region" description="Helical" evidence="9">
    <location>
        <begin position="77"/>
        <end position="99"/>
    </location>
</feature>
<evidence type="ECO:0000313" key="12">
    <source>
        <dbReference type="WBParaSite" id="PSU_v2.g10938.t1"/>
    </source>
</evidence>
<dbReference type="PROSITE" id="PS50262">
    <property type="entry name" value="G_PROTEIN_RECEP_F1_2"/>
    <property type="match status" value="1"/>
</dbReference>
<evidence type="ECO:0000256" key="4">
    <source>
        <dbReference type="ARBA" id="ARBA00023040"/>
    </source>
</evidence>
<evidence type="ECO:0000313" key="11">
    <source>
        <dbReference type="Proteomes" id="UP000887577"/>
    </source>
</evidence>
<keyword evidence="4 8" id="KW-0297">G-protein coupled receptor</keyword>
<keyword evidence="3 9" id="KW-1133">Transmembrane helix</keyword>
<dbReference type="WBParaSite" id="PSU_v2.g10938.t1">
    <property type="protein sequence ID" value="PSU_v2.g10938.t1"/>
    <property type="gene ID" value="PSU_v2.g10938"/>
</dbReference>
<evidence type="ECO:0000256" key="9">
    <source>
        <dbReference type="SAM" id="Phobius"/>
    </source>
</evidence>
<evidence type="ECO:0000256" key="1">
    <source>
        <dbReference type="ARBA" id="ARBA00004141"/>
    </source>
</evidence>